<proteinExistence type="predicted"/>
<dbReference type="Proteomes" id="UP000664417">
    <property type="component" value="Unassembled WGS sequence"/>
</dbReference>
<sequence>MTIRYKWLGSLALGWLALILGIRLWHAVSYREPVRDLRELKQVAQQHPEDHAFAELDEIGATLSPWEFEHVALQDLDQEELRAYYQDHQATLERFWAWYHAKGRQKLGPQADFPKASRIFIKDLEVPLSASFTETTHLLRLHRLLVTHAYFSYHQDQAERGKAALLASFELAHFFLQNPDTLQMMIGFAHLDVSQYVLAEQLPASALSSAFSPYLASRKLMVQTARKARWVDDAVGMTVMEDPFRYQDDSPDWQARFFAVVLGGYNVAHTQNMIYDAHQQYIEDVAQPLDQVDFQYYQLTEMPSWYSLNPVGRTLMAIGSPINNSFLRGNAFVVVRADVLRVRLALQEKNLPWQPAHVVQTLDELSLTSPYSHEPYRVNEQGDIVVFEAVDPRWRDVRRRYFGFGGLLGPDLHDPYQVLTDLDRERLSQQIPPTPFTETLVFRPPPEPVAAGETLLYEILSAPSAQLAGCFIEQGPMNATLSPTGVFEWQLGKSVSGVIPVNVSIVAHNGEVVHHQFEITVVNKQSNRSTRK</sequence>
<name>A0A8J7QH35_9BACT</name>
<dbReference type="EMBL" id="JAFREP010000015">
    <property type="protein sequence ID" value="MBO1320045.1"/>
    <property type="molecule type" value="Genomic_DNA"/>
</dbReference>
<dbReference type="RefSeq" id="WP_207859998.1">
    <property type="nucleotide sequence ID" value="NZ_JAFREP010000015.1"/>
</dbReference>
<evidence type="ECO:0000313" key="1">
    <source>
        <dbReference type="EMBL" id="MBO1320045.1"/>
    </source>
</evidence>
<keyword evidence="2" id="KW-1185">Reference proteome</keyword>
<accession>A0A8J7QH35</accession>
<organism evidence="1 2">
    <name type="scientific">Acanthopleuribacter pedis</name>
    <dbReference type="NCBI Taxonomy" id="442870"/>
    <lineage>
        <taxon>Bacteria</taxon>
        <taxon>Pseudomonadati</taxon>
        <taxon>Acidobacteriota</taxon>
        <taxon>Holophagae</taxon>
        <taxon>Acanthopleuribacterales</taxon>
        <taxon>Acanthopleuribacteraceae</taxon>
        <taxon>Acanthopleuribacter</taxon>
    </lineage>
</organism>
<dbReference type="AlphaFoldDB" id="A0A8J7QH35"/>
<reference evidence="1" key="1">
    <citation type="submission" date="2021-03" db="EMBL/GenBank/DDBJ databases">
        <authorList>
            <person name="Wang G."/>
        </authorList>
    </citation>
    <scope>NUCLEOTIDE SEQUENCE</scope>
    <source>
        <strain evidence="1">KCTC 12899</strain>
    </source>
</reference>
<protein>
    <submittedName>
        <fullName evidence="1">Uncharacterized protein</fullName>
    </submittedName>
</protein>
<comment type="caution">
    <text evidence="1">The sequence shown here is derived from an EMBL/GenBank/DDBJ whole genome shotgun (WGS) entry which is preliminary data.</text>
</comment>
<gene>
    <name evidence="1" type="ORF">J3U88_16340</name>
</gene>
<evidence type="ECO:0000313" key="2">
    <source>
        <dbReference type="Proteomes" id="UP000664417"/>
    </source>
</evidence>